<organism evidence="2 3">
    <name type="scientific">Papaver nudicaule</name>
    <name type="common">Iceland poppy</name>
    <dbReference type="NCBI Taxonomy" id="74823"/>
    <lineage>
        <taxon>Eukaryota</taxon>
        <taxon>Viridiplantae</taxon>
        <taxon>Streptophyta</taxon>
        <taxon>Embryophyta</taxon>
        <taxon>Tracheophyta</taxon>
        <taxon>Spermatophyta</taxon>
        <taxon>Magnoliopsida</taxon>
        <taxon>Ranunculales</taxon>
        <taxon>Papaveraceae</taxon>
        <taxon>Papaveroideae</taxon>
        <taxon>Papaver</taxon>
    </lineage>
</organism>
<proteinExistence type="predicted"/>
<evidence type="ECO:0000256" key="1">
    <source>
        <dbReference type="SAM" id="MobiDB-lite"/>
    </source>
</evidence>
<accession>A0AA41VFU2</accession>
<feature type="non-terminal residue" evidence="2">
    <location>
        <position position="1"/>
    </location>
</feature>
<feature type="region of interest" description="Disordered" evidence="1">
    <location>
        <begin position="31"/>
        <end position="50"/>
    </location>
</feature>
<keyword evidence="3" id="KW-1185">Reference proteome</keyword>
<reference evidence="2" key="1">
    <citation type="submission" date="2022-03" db="EMBL/GenBank/DDBJ databases">
        <title>A functionally conserved STORR gene fusion in Papaver species that diverged 16.8 million years ago.</title>
        <authorList>
            <person name="Catania T."/>
        </authorList>
    </citation>
    <scope>NUCLEOTIDE SEQUENCE</scope>
    <source>
        <strain evidence="2">S-191538</strain>
    </source>
</reference>
<dbReference type="EMBL" id="JAJJMA010213212">
    <property type="protein sequence ID" value="MCL7040506.1"/>
    <property type="molecule type" value="Genomic_DNA"/>
</dbReference>
<gene>
    <name evidence="2" type="ORF">MKW94_015864</name>
</gene>
<dbReference type="Proteomes" id="UP001177140">
    <property type="component" value="Unassembled WGS sequence"/>
</dbReference>
<evidence type="ECO:0000313" key="2">
    <source>
        <dbReference type="EMBL" id="MCL7040506.1"/>
    </source>
</evidence>
<sequence length="134" mass="15685">MSSYTYYVHCRDTSDDDAVSEDDILRMPVQSHDHEATTSTSCQRPRQRCAQGQRRRYSRVRHFLGKMDVKCIHCGALHFMEEKLTNSSLKDPRFGLCCLQGKIKLPDLRVPPRELKELYEGTDELAKSFRQYIR</sequence>
<dbReference type="AlphaFoldDB" id="A0AA41VFU2"/>
<evidence type="ECO:0000313" key="3">
    <source>
        <dbReference type="Proteomes" id="UP001177140"/>
    </source>
</evidence>
<name>A0AA41VFU2_PAPNU</name>
<comment type="caution">
    <text evidence="2">The sequence shown here is derived from an EMBL/GenBank/DDBJ whole genome shotgun (WGS) entry which is preliminary data.</text>
</comment>
<protein>
    <submittedName>
        <fullName evidence="2">Uncharacterized protein</fullName>
    </submittedName>
</protein>